<keyword evidence="2" id="KW-0456">Lyase</keyword>
<sequence length="458" mass="49149" precursor="true">MFVSKMRFILAIIIFTWPSGVFSQTHQPSLNDLIAVVHGKDAIKSAEAVTAIGKQRPASELAIQTLIDSLNDDRRAVYIPSYVFILFPVETVGSQAADALADIGKPAVSQICEFIDKSPKTNGRKRAIVALSKMESDASSSLSTLTRLLADPQVEIRLQAVMAIVSIHKDSHSLSKLLGTVLSDVSPDVRAAAIQAIAALGEAGSPNVPRLIELLDDKDDRSHFYTPDMTGTRPIRYDAAIALAFMGKEAQVALVQLKEVMNRDSDPLVRVAAAFAIAKMSDAPDNAVGTLISAIQQDKNGSDVVDEAVILLGKLGPRAKAAMPELEDALIHPEVMVRIHAIEAIVAISPETANSRLLKMFKDKDALVRACVIENLGSLGNATPEIMKVYIVALQDSDAVFGTNVRHAAAVALGKLQEKAVTAIPHLKRMAEGDESEWVRSAAINALQQISSGQTENE</sequence>
<dbReference type="Gene3D" id="1.25.10.10">
    <property type="entry name" value="Leucine-rich Repeat Variant"/>
    <property type="match status" value="3"/>
</dbReference>
<dbReference type="RefSeq" id="WP_145298235.1">
    <property type="nucleotide sequence ID" value="NZ_CP036299.1"/>
</dbReference>
<dbReference type="InterPro" id="IPR011989">
    <property type="entry name" value="ARM-like"/>
</dbReference>
<reference evidence="2 3" key="1">
    <citation type="submission" date="2019-02" db="EMBL/GenBank/DDBJ databases">
        <title>Deep-cultivation of Planctomycetes and their phenomic and genomic characterization uncovers novel biology.</title>
        <authorList>
            <person name="Wiegand S."/>
            <person name="Jogler M."/>
            <person name="Boedeker C."/>
            <person name="Pinto D."/>
            <person name="Vollmers J."/>
            <person name="Rivas-Marin E."/>
            <person name="Kohn T."/>
            <person name="Peeters S.H."/>
            <person name="Heuer A."/>
            <person name="Rast P."/>
            <person name="Oberbeckmann S."/>
            <person name="Bunk B."/>
            <person name="Jeske O."/>
            <person name="Meyerdierks A."/>
            <person name="Storesund J.E."/>
            <person name="Kallscheuer N."/>
            <person name="Luecker S."/>
            <person name="Lage O.M."/>
            <person name="Pohl T."/>
            <person name="Merkel B.J."/>
            <person name="Hornburger P."/>
            <person name="Mueller R.-W."/>
            <person name="Bruemmer F."/>
            <person name="Labrenz M."/>
            <person name="Spormann A.M."/>
            <person name="Op den Camp H."/>
            <person name="Overmann J."/>
            <person name="Amann R."/>
            <person name="Jetten M.S.M."/>
            <person name="Mascher T."/>
            <person name="Medema M.H."/>
            <person name="Devos D.P."/>
            <person name="Kaster A.-K."/>
            <person name="Ovreas L."/>
            <person name="Rohde M."/>
            <person name="Galperin M.Y."/>
            <person name="Jogler C."/>
        </authorList>
    </citation>
    <scope>NUCLEOTIDE SEQUENCE [LARGE SCALE GENOMIC DNA]</scope>
    <source>
        <strain evidence="2 3">Spb1</strain>
    </source>
</reference>
<dbReference type="Pfam" id="PF13646">
    <property type="entry name" value="HEAT_2"/>
    <property type="match status" value="3"/>
</dbReference>
<evidence type="ECO:0000256" key="1">
    <source>
        <dbReference type="SAM" id="SignalP"/>
    </source>
</evidence>
<dbReference type="KEGG" id="peh:Spb1_17390"/>
<gene>
    <name evidence="2" type="ORF">Spb1_17390</name>
</gene>
<dbReference type="GO" id="GO:0016491">
    <property type="term" value="F:oxidoreductase activity"/>
    <property type="evidence" value="ECO:0007669"/>
    <property type="project" value="TreeGrafter"/>
</dbReference>
<organism evidence="2 3">
    <name type="scientific">Planctopirus ephydatiae</name>
    <dbReference type="NCBI Taxonomy" id="2528019"/>
    <lineage>
        <taxon>Bacteria</taxon>
        <taxon>Pseudomonadati</taxon>
        <taxon>Planctomycetota</taxon>
        <taxon>Planctomycetia</taxon>
        <taxon>Planctomycetales</taxon>
        <taxon>Planctomycetaceae</taxon>
        <taxon>Planctopirus</taxon>
    </lineage>
</organism>
<dbReference type="SMART" id="SM00567">
    <property type="entry name" value="EZ_HEAT"/>
    <property type="match status" value="5"/>
</dbReference>
<feature type="signal peptide" evidence="1">
    <location>
        <begin position="1"/>
        <end position="23"/>
    </location>
</feature>
<evidence type="ECO:0000313" key="3">
    <source>
        <dbReference type="Proteomes" id="UP000315349"/>
    </source>
</evidence>
<evidence type="ECO:0000313" key="2">
    <source>
        <dbReference type="EMBL" id="QDV29821.1"/>
    </source>
</evidence>
<name>A0A518GN03_9PLAN</name>
<dbReference type="InterPro" id="IPR016024">
    <property type="entry name" value="ARM-type_fold"/>
</dbReference>
<dbReference type="InterPro" id="IPR004155">
    <property type="entry name" value="PBS_lyase_HEAT"/>
</dbReference>
<dbReference type="Proteomes" id="UP000315349">
    <property type="component" value="Chromosome"/>
</dbReference>
<dbReference type="SUPFAM" id="SSF48371">
    <property type="entry name" value="ARM repeat"/>
    <property type="match status" value="1"/>
</dbReference>
<dbReference type="GO" id="GO:0016829">
    <property type="term" value="F:lyase activity"/>
    <property type="evidence" value="ECO:0007669"/>
    <property type="project" value="UniProtKB-KW"/>
</dbReference>
<accession>A0A518GN03</accession>
<dbReference type="EMBL" id="CP036299">
    <property type="protein sequence ID" value="QDV29821.1"/>
    <property type="molecule type" value="Genomic_DNA"/>
</dbReference>
<dbReference type="OrthoDB" id="242247at2"/>
<proteinExistence type="predicted"/>
<keyword evidence="1" id="KW-0732">Signal</keyword>
<protein>
    <submittedName>
        <fullName evidence="2">Putative lyase</fullName>
    </submittedName>
</protein>
<dbReference type="PANTHER" id="PTHR12697:SF5">
    <property type="entry name" value="DEOXYHYPUSINE HYDROXYLASE"/>
    <property type="match status" value="1"/>
</dbReference>
<dbReference type="PANTHER" id="PTHR12697">
    <property type="entry name" value="PBS LYASE HEAT-LIKE PROTEIN"/>
    <property type="match status" value="1"/>
</dbReference>
<feature type="chain" id="PRO_5021978612" evidence="1">
    <location>
        <begin position="24"/>
        <end position="458"/>
    </location>
</feature>
<dbReference type="AlphaFoldDB" id="A0A518GN03"/>
<keyword evidence="3" id="KW-1185">Reference proteome</keyword>